<reference evidence="4" key="1">
    <citation type="journal article" date="2023" name="Mol. Biol. Evol.">
        <title>Third-Generation Sequencing Reveals the Adaptive Role of the Epigenome in Three Deep-Sea Polychaetes.</title>
        <authorList>
            <person name="Perez M."/>
            <person name="Aroh O."/>
            <person name="Sun Y."/>
            <person name="Lan Y."/>
            <person name="Juniper S.K."/>
            <person name="Young C.R."/>
            <person name="Angers B."/>
            <person name="Qian P.Y."/>
        </authorList>
    </citation>
    <scope>NUCLEOTIDE SEQUENCE</scope>
    <source>
        <strain evidence="4">P08H-3</strain>
    </source>
</reference>
<name>A0AAD9IZ61_9ANNE</name>
<feature type="region of interest" description="Disordered" evidence="1">
    <location>
        <begin position="301"/>
        <end position="405"/>
    </location>
</feature>
<feature type="compositionally biased region" description="Low complexity" evidence="1">
    <location>
        <begin position="315"/>
        <end position="325"/>
    </location>
</feature>
<feature type="region of interest" description="Disordered" evidence="1">
    <location>
        <begin position="435"/>
        <end position="471"/>
    </location>
</feature>
<evidence type="ECO:0000256" key="1">
    <source>
        <dbReference type="SAM" id="MobiDB-lite"/>
    </source>
</evidence>
<dbReference type="Proteomes" id="UP001208570">
    <property type="component" value="Unassembled WGS sequence"/>
</dbReference>
<keyword evidence="2" id="KW-0812">Transmembrane</keyword>
<feature type="region of interest" description="Disordered" evidence="1">
    <location>
        <begin position="145"/>
        <end position="246"/>
    </location>
</feature>
<feature type="compositionally biased region" description="Acidic residues" evidence="1">
    <location>
        <begin position="370"/>
        <end position="396"/>
    </location>
</feature>
<keyword evidence="2" id="KW-0472">Membrane</keyword>
<feature type="compositionally biased region" description="Acidic residues" evidence="1">
    <location>
        <begin position="435"/>
        <end position="468"/>
    </location>
</feature>
<evidence type="ECO:0000256" key="3">
    <source>
        <dbReference type="SAM" id="SignalP"/>
    </source>
</evidence>
<proteinExistence type="predicted"/>
<keyword evidence="5" id="KW-1185">Reference proteome</keyword>
<evidence type="ECO:0000313" key="4">
    <source>
        <dbReference type="EMBL" id="KAK2143271.1"/>
    </source>
</evidence>
<dbReference type="EMBL" id="JAODUP010000858">
    <property type="protein sequence ID" value="KAK2143271.1"/>
    <property type="molecule type" value="Genomic_DNA"/>
</dbReference>
<feature type="compositionally biased region" description="Low complexity" evidence="1">
    <location>
        <begin position="156"/>
        <end position="175"/>
    </location>
</feature>
<keyword evidence="2" id="KW-1133">Transmembrane helix</keyword>
<feature type="compositionally biased region" description="Acidic residues" evidence="1">
    <location>
        <begin position="340"/>
        <end position="362"/>
    </location>
</feature>
<dbReference type="AlphaFoldDB" id="A0AAD9IZ61"/>
<organism evidence="4 5">
    <name type="scientific">Paralvinella palmiformis</name>
    <dbReference type="NCBI Taxonomy" id="53620"/>
    <lineage>
        <taxon>Eukaryota</taxon>
        <taxon>Metazoa</taxon>
        <taxon>Spiralia</taxon>
        <taxon>Lophotrochozoa</taxon>
        <taxon>Annelida</taxon>
        <taxon>Polychaeta</taxon>
        <taxon>Sedentaria</taxon>
        <taxon>Canalipalpata</taxon>
        <taxon>Terebellida</taxon>
        <taxon>Terebelliformia</taxon>
        <taxon>Alvinellidae</taxon>
        <taxon>Paralvinella</taxon>
    </lineage>
</organism>
<protein>
    <submittedName>
        <fullName evidence="4">Uncharacterized protein</fullName>
    </submittedName>
</protein>
<keyword evidence="3" id="KW-0732">Signal</keyword>
<evidence type="ECO:0000313" key="5">
    <source>
        <dbReference type="Proteomes" id="UP001208570"/>
    </source>
</evidence>
<feature type="signal peptide" evidence="3">
    <location>
        <begin position="1"/>
        <end position="16"/>
    </location>
</feature>
<feature type="transmembrane region" description="Helical" evidence="2">
    <location>
        <begin position="500"/>
        <end position="519"/>
    </location>
</feature>
<feature type="compositionally biased region" description="Polar residues" evidence="1">
    <location>
        <begin position="176"/>
        <end position="246"/>
    </location>
</feature>
<sequence length="549" mass="61626">MKTWIIFGLMLCACDAYTGSVATDSTNLCEMDIQPGIFEKKLVPGGTYIYDTTEYQTAEDCMRSCCDQSQNAAATNQLSCNMAYYYQESDPYNPNVLRNVCVWWNCKPGECQPNRNVDPGTTARVGFLLPQEQQQQQFLPEQVASMPQSSVYGADQSGDQYQAYSSQSQQSVPQYNTGNSYQTNQMGPIQQAPANGQYDTQHAIPTNQYNQPIPTSEYQGNELPLSNSVQPVQTGSVPAQDANPQGSWIYDPNTGRYVFVNSAYAVGQQAPSETVSGEQQNVAYLPDGVVPAPNNNTRVVQENTSEEVDEEASSYTTTTTTYTTTGDQGWFWGTWWNSEDKDEGGTDEGDYEDDYNGDDQDDSSNNTDYWQDEDDWEKETEEEEEEWEQELEEWESDSSTKKPYYTTTLSHDELTDIEKEEEGELEDWLQHYEDEEIDDDDDDDDDVIGDDRDADEDGYNNFDYDDSQEPIQPSVITEDGYKPDTFSQNAPSNWSVNTPVIVVGSCAAVVLIALVFILVGKKLAGKTDRAQYRPLKESFSGSSTYHEGI</sequence>
<evidence type="ECO:0000256" key="2">
    <source>
        <dbReference type="SAM" id="Phobius"/>
    </source>
</evidence>
<comment type="caution">
    <text evidence="4">The sequence shown here is derived from an EMBL/GenBank/DDBJ whole genome shotgun (WGS) entry which is preliminary data.</text>
</comment>
<accession>A0AAD9IZ61</accession>
<feature type="chain" id="PRO_5042044040" evidence="3">
    <location>
        <begin position="17"/>
        <end position="549"/>
    </location>
</feature>
<gene>
    <name evidence="4" type="ORF">LSH36_858g00013</name>
</gene>